<evidence type="ECO:0000313" key="9">
    <source>
        <dbReference type="Proteomes" id="UP000484381"/>
    </source>
</evidence>
<reference evidence="8 9" key="1">
    <citation type="submission" date="2019-10" db="EMBL/GenBank/DDBJ databases">
        <title>Paraburkholderia sp. isolated from nodules of Mimosa pudica from Brazilian Atlantic Forest soils.</title>
        <authorList>
            <person name="Paulitsch F."/>
            <person name="Hungria M."/>
            <person name="Dall'Agnol R."/>
        </authorList>
    </citation>
    <scope>NUCLEOTIDE SEQUENCE [LARGE SCALE GENOMIC DNA]</scope>
    <source>
        <strain evidence="8 9">CNPSo 3157</strain>
    </source>
</reference>
<dbReference type="Gene3D" id="1.10.1670.40">
    <property type="match status" value="1"/>
</dbReference>
<evidence type="ECO:0000256" key="4">
    <source>
        <dbReference type="ARBA" id="ARBA00022763"/>
    </source>
</evidence>
<proteinExistence type="inferred from homology"/>
<dbReference type="GO" id="GO:0032131">
    <property type="term" value="F:alkylated DNA binding"/>
    <property type="evidence" value="ECO:0007669"/>
    <property type="project" value="TreeGrafter"/>
</dbReference>
<evidence type="ECO:0000256" key="2">
    <source>
        <dbReference type="ARBA" id="ARBA00010817"/>
    </source>
</evidence>
<accession>A0A7X1N8P5</accession>
<comment type="similarity">
    <text evidence="2">Belongs to the alkylbase DNA glycosidase AlkA family.</text>
</comment>
<dbReference type="SUPFAM" id="SSF48150">
    <property type="entry name" value="DNA-glycosylase"/>
    <property type="match status" value="1"/>
</dbReference>
<evidence type="ECO:0000256" key="5">
    <source>
        <dbReference type="ARBA" id="ARBA00023204"/>
    </source>
</evidence>
<feature type="domain" description="HhH-GPD" evidence="7">
    <location>
        <begin position="198"/>
        <end position="350"/>
    </location>
</feature>
<feature type="compositionally biased region" description="Low complexity" evidence="6">
    <location>
        <begin position="1"/>
        <end position="13"/>
    </location>
</feature>
<dbReference type="EC" id="3.2.2.21" evidence="3"/>
<keyword evidence="9" id="KW-1185">Reference proteome</keyword>
<sequence length="356" mass="38098">MSTATKTAAKRATSQSNASVKVKAVRARSGVAAKGAVKVATKSASAKGAKIDRHAARKSGTANSQGALAKQSSARRLPNGADLPEANAAKPSRTRAAQVKGNGSLPPELAGDLQELARESQDGETVRKSRAASSSDGDAASARSDATASAVTRPAYWDKACADLVKRDRILKKLIPKFGPVHLSSRADPFVTLARSVVGQQISVASAQAMWQRIVAACPKLVPQQIIKLGQENLTGCGVSKRKAEYILDLAHHFVSGALHVGKWTSMDDEDVIAELTQIRGISRWTAEMFLIFDLSRPDVLPLDDPNLIQAISHNYFSGEPVTRSEAREVAANWEPWRTVATWYMWRSLDPAPAGS</sequence>
<dbReference type="GO" id="GO:0032993">
    <property type="term" value="C:protein-DNA complex"/>
    <property type="evidence" value="ECO:0007669"/>
    <property type="project" value="TreeGrafter"/>
</dbReference>
<dbReference type="GO" id="GO:0006307">
    <property type="term" value="P:DNA alkylation repair"/>
    <property type="evidence" value="ECO:0007669"/>
    <property type="project" value="TreeGrafter"/>
</dbReference>
<name>A0A7X1N8P5_9BURK</name>
<evidence type="ECO:0000259" key="7">
    <source>
        <dbReference type="SMART" id="SM00478"/>
    </source>
</evidence>
<comment type="caution">
    <text evidence="8">The sequence shown here is derived from an EMBL/GenBank/DDBJ whole genome shotgun (WGS) entry which is preliminary data.</text>
</comment>
<dbReference type="GO" id="GO:0008725">
    <property type="term" value="F:DNA-3-methyladenine glycosylase activity"/>
    <property type="evidence" value="ECO:0007669"/>
    <property type="project" value="TreeGrafter"/>
</dbReference>
<dbReference type="FunFam" id="1.10.340.30:FF:000004">
    <property type="entry name" value="DNA-3-methyladenine glycosylase II"/>
    <property type="match status" value="1"/>
</dbReference>
<feature type="region of interest" description="Disordered" evidence="6">
    <location>
        <begin position="1"/>
        <end position="148"/>
    </location>
</feature>
<keyword evidence="5" id="KW-0234">DNA repair</keyword>
<dbReference type="PANTHER" id="PTHR43003:SF5">
    <property type="entry name" value="DNA-3-METHYLADENINE GLYCOSYLASE"/>
    <property type="match status" value="1"/>
</dbReference>
<feature type="compositionally biased region" description="Low complexity" evidence="6">
    <location>
        <begin position="131"/>
        <end position="148"/>
    </location>
</feature>
<dbReference type="GO" id="GO:0006285">
    <property type="term" value="P:base-excision repair, AP site formation"/>
    <property type="evidence" value="ECO:0007669"/>
    <property type="project" value="TreeGrafter"/>
</dbReference>
<dbReference type="Proteomes" id="UP000484381">
    <property type="component" value="Unassembled WGS sequence"/>
</dbReference>
<protein>
    <recommendedName>
        <fullName evidence="3">DNA-3-methyladenine glycosylase II</fullName>
        <ecNumber evidence="3">3.2.2.21</ecNumber>
    </recommendedName>
</protein>
<organism evidence="8 9">
    <name type="scientific">Paraburkholderia franconis</name>
    <dbReference type="NCBI Taxonomy" id="2654983"/>
    <lineage>
        <taxon>Bacteria</taxon>
        <taxon>Pseudomonadati</taxon>
        <taxon>Pseudomonadota</taxon>
        <taxon>Betaproteobacteria</taxon>
        <taxon>Burkholderiales</taxon>
        <taxon>Burkholderiaceae</taxon>
        <taxon>Paraburkholderia</taxon>
    </lineage>
</organism>
<comment type="catalytic activity">
    <reaction evidence="1">
        <text>Hydrolysis of alkylated DNA, releasing 3-methyladenine, 3-methylguanine, 7-methylguanine and 7-methyladenine.</text>
        <dbReference type="EC" id="3.2.2.21"/>
    </reaction>
</comment>
<dbReference type="EMBL" id="WHNP01000007">
    <property type="protein sequence ID" value="MPW17299.1"/>
    <property type="molecule type" value="Genomic_DNA"/>
</dbReference>
<dbReference type="GO" id="GO:0043916">
    <property type="term" value="F:DNA-7-methylguanine glycosylase activity"/>
    <property type="evidence" value="ECO:0007669"/>
    <property type="project" value="TreeGrafter"/>
</dbReference>
<evidence type="ECO:0000256" key="3">
    <source>
        <dbReference type="ARBA" id="ARBA00012000"/>
    </source>
</evidence>
<dbReference type="Pfam" id="PF00730">
    <property type="entry name" value="HhH-GPD"/>
    <property type="match status" value="1"/>
</dbReference>
<dbReference type="InterPro" id="IPR011257">
    <property type="entry name" value="DNA_glycosylase"/>
</dbReference>
<dbReference type="RefSeq" id="WP_152757520.1">
    <property type="nucleotide sequence ID" value="NZ_WHNP01000007.1"/>
</dbReference>
<evidence type="ECO:0000313" key="8">
    <source>
        <dbReference type="EMBL" id="MPW17299.1"/>
    </source>
</evidence>
<feature type="compositionally biased region" description="Low complexity" evidence="6">
    <location>
        <begin position="27"/>
        <end position="48"/>
    </location>
</feature>
<keyword evidence="4" id="KW-0227">DNA damage</keyword>
<dbReference type="InterPro" id="IPR051912">
    <property type="entry name" value="Alkylbase_DNA_Glycosylase/TA"/>
</dbReference>
<dbReference type="GO" id="GO:0005737">
    <property type="term" value="C:cytoplasm"/>
    <property type="evidence" value="ECO:0007669"/>
    <property type="project" value="TreeGrafter"/>
</dbReference>
<dbReference type="Gene3D" id="1.10.340.30">
    <property type="entry name" value="Hypothetical protein, domain 2"/>
    <property type="match status" value="1"/>
</dbReference>
<evidence type="ECO:0000256" key="1">
    <source>
        <dbReference type="ARBA" id="ARBA00000086"/>
    </source>
</evidence>
<dbReference type="PANTHER" id="PTHR43003">
    <property type="entry name" value="DNA-3-METHYLADENINE GLYCOSYLASE"/>
    <property type="match status" value="1"/>
</dbReference>
<dbReference type="CDD" id="cd00056">
    <property type="entry name" value="ENDO3c"/>
    <property type="match status" value="1"/>
</dbReference>
<gene>
    <name evidence="8" type="ORF">GCT13_10245</name>
</gene>
<dbReference type="AlphaFoldDB" id="A0A7X1N8P5"/>
<evidence type="ECO:0000256" key="6">
    <source>
        <dbReference type="SAM" id="MobiDB-lite"/>
    </source>
</evidence>
<feature type="compositionally biased region" description="Basic and acidic residues" evidence="6">
    <location>
        <begin position="115"/>
        <end position="127"/>
    </location>
</feature>
<dbReference type="InterPro" id="IPR003265">
    <property type="entry name" value="HhH-GPD_domain"/>
</dbReference>
<dbReference type="SMART" id="SM00478">
    <property type="entry name" value="ENDO3c"/>
    <property type="match status" value="1"/>
</dbReference>
<feature type="compositionally biased region" description="Polar residues" evidence="6">
    <location>
        <begin position="60"/>
        <end position="74"/>
    </location>
</feature>